<evidence type="ECO:0000313" key="2">
    <source>
        <dbReference type="Proteomes" id="UP001152795"/>
    </source>
</evidence>
<dbReference type="Proteomes" id="UP001152795">
    <property type="component" value="Unassembled WGS sequence"/>
</dbReference>
<name>A0A7D9J7T8_PARCT</name>
<proteinExistence type="predicted"/>
<dbReference type="AlphaFoldDB" id="A0A7D9J7T8"/>
<feature type="non-terminal residue" evidence="1">
    <location>
        <position position="1"/>
    </location>
</feature>
<gene>
    <name evidence="1" type="ORF">PACLA_8A055628</name>
</gene>
<organism evidence="1 2">
    <name type="scientific">Paramuricea clavata</name>
    <name type="common">Red gorgonian</name>
    <name type="synonym">Violescent sea-whip</name>
    <dbReference type="NCBI Taxonomy" id="317549"/>
    <lineage>
        <taxon>Eukaryota</taxon>
        <taxon>Metazoa</taxon>
        <taxon>Cnidaria</taxon>
        <taxon>Anthozoa</taxon>
        <taxon>Octocorallia</taxon>
        <taxon>Malacalcyonacea</taxon>
        <taxon>Plexauridae</taxon>
        <taxon>Paramuricea</taxon>
    </lineage>
</organism>
<keyword evidence="2" id="KW-1185">Reference proteome</keyword>
<evidence type="ECO:0000313" key="1">
    <source>
        <dbReference type="EMBL" id="CAB4023663.1"/>
    </source>
</evidence>
<accession>A0A7D9J7T8</accession>
<dbReference type="EMBL" id="CACRXK020012616">
    <property type="protein sequence ID" value="CAB4023663.1"/>
    <property type="molecule type" value="Genomic_DNA"/>
</dbReference>
<protein>
    <submittedName>
        <fullName evidence="1">Uncharacterized protein</fullName>
    </submittedName>
</protein>
<comment type="caution">
    <text evidence="1">The sequence shown here is derived from an EMBL/GenBank/DDBJ whole genome shotgun (WGS) entry which is preliminary data.</text>
</comment>
<dbReference type="OrthoDB" id="5969508at2759"/>
<dbReference type="PANTHER" id="PTHR47510">
    <property type="entry name" value="REVERSE TRANSCRIPTASE DOMAIN-CONTAINING PROTEIN"/>
    <property type="match status" value="1"/>
</dbReference>
<sequence>PQSDDNEEYPGDISHFDAFELLSEDDVRKLVVDSHKKSCYLDPVPTDFLVKCLDVLLHAVTKIINISLETGYFPRDWKEAIILPILRKSGLESAFGNIRPISTLAYIS</sequence>
<dbReference type="PANTHER" id="PTHR47510:SF3">
    <property type="entry name" value="ENDO_EXONUCLEASE_PHOSPHATASE DOMAIN-CONTAINING PROTEIN"/>
    <property type="match status" value="1"/>
</dbReference>
<reference evidence="1" key="1">
    <citation type="submission" date="2020-04" db="EMBL/GenBank/DDBJ databases">
        <authorList>
            <person name="Alioto T."/>
            <person name="Alioto T."/>
            <person name="Gomez Garrido J."/>
        </authorList>
    </citation>
    <scope>NUCLEOTIDE SEQUENCE</scope>
    <source>
        <strain evidence="1">A484AB</strain>
    </source>
</reference>